<dbReference type="InterPro" id="IPR023213">
    <property type="entry name" value="CAT-like_dom_sf"/>
</dbReference>
<dbReference type="GO" id="GO:0031177">
    <property type="term" value="F:phosphopantetheine binding"/>
    <property type="evidence" value="ECO:0007669"/>
    <property type="project" value="TreeGrafter"/>
</dbReference>
<dbReference type="CDD" id="cd05930">
    <property type="entry name" value="A_NRPS"/>
    <property type="match status" value="1"/>
</dbReference>
<protein>
    <submittedName>
        <fullName evidence="5">Amino acid adenylation domain-containing protein</fullName>
    </submittedName>
</protein>
<keyword evidence="6" id="KW-1185">Reference proteome</keyword>
<dbReference type="EMBL" id="QKUF01000013">
    <property type="protein sequence ID" value="PZW27147.1"/>
    <property type="molecule type" value="Genomic_DNA"/>
</dbReference>
<dbReference type="NCBIfam" id="TIGR01733">
    <property type="entry name" value="AA-adenyl-dom"/>
    <property type="match status" value="1"/>
</dbReference>
<dbReference type="Gene3D" id="1.10.1200.10">
    <property type="entry name" value="ACP-like"/>
    <property type="match status" value="1"/>
</dbReference>
<dbReference type="Gene3D" id="3.40.50.980">
    <property type="match status" value="2"/>
</dbReference>
<dbReference type="Gene3D" id="3.30.559.30">
    <property type="entry name" value="Nonribosomal peptide synthetase, condensation domain"/>
    <property type="match status" value="1"/>
</dbReference>
<dbReference type="Gene3D" id="2.30.38.10">
    <property type="entry name" value="Luciferase, Domain 3"/>
    <property type="match status" value="1"/>
</dbReference>
<comment type="cofactor">
    <cofactor evidence="1">
        <name>pantetheine 4'-phosphate</name>
        <dbReference type="ChEBI" id="CHEBI:47942"/>
    </cofactor>
</comment>
<dbReference type="FunFam" id="1.10.1200.10:FF:000016">
    <property type="entry name" value="Non-ribosomal peptide synthase"/>
    <property type="match status" value="1"/>
</dbReference>
<proteinExistence type="predicted"/>
<dbReference type="PANTHER" id="PTHR45527">
    <property type="entry name" value="NONRIBOSOMAL PEPTIDE SYNTHETASE"/>
    <property type="match status" value="1"/>
</dbReference>
<dbReference type="SUPFAM" id="SSF56801">
    <property type="entry name" value="Acetyl-CoA synthetase-like"/>
    <property type="match status" value="1"/>
</dbReference>
<dbReference type="GO" id="GO:0072330">
    <property type="term" value="P:monocarboxylic acid biosynthetic process"/>
    <property type="evidence" value="ECO:0007669"/>
    <property type="project" value="UniProtKB-ARBA"/>
</dbReference>
<dbReference type="InterPro" id="IPR045851">
    <property type="entry name" value="AMP-bd_C_sf"/>
</dbReference>
<evidence type="ECO:0000313" key="5">
    <source>
        <dbReference type="EMBL" id="PZW27147.1"/>
    </source>
</evidence>
<dbReference type="Gene3D" id="3.30.559.10">
    <property type="entry name" value="Chloramphenicol acetyltransferase-like domain"/>
    <property type="match status" value="1"/>
</dbReference>
<dbReference type="Pfam" id="PF00668">
    <property type="entry name" value="Condensation"/>
    <property type="match status" value="1"/>
</dbReference>
<dbReference type="RefSeq" id="WP_111324063.1">
    <property type="nucleotide sequence ID" value="NZ_BIFX01000002.1"/>
</dbReference>
<dbReference type="InterPro" id="IPR020845">
    <property type="entry name" value="AMP-binding_CS"/>
</dbReference>
<dbReference type="GO" id="GO:0008610">
    <property type="term" value="P:lipid biosynthetic process"/>
    <property type="evidence" value="ECO:0007669"/>
    <property type="project" value="UniProtKB-ARBA"/>
</dbReference>
<reference evidence="5 6" key="1">
    <citation type="submission" date="2018-06" db="EMBL/GenBank/DDBJ databases">
        <title>Genomic Encyclopedia of Archaeal and Bacterial Type Strains, Phase II (KMG-II): from individual species to whole genera.</title>
        <authorList>
            <person name="Goeker M."/>
        </authorList>
    </citation>
    <scope>NUCLEOTIDE SEQUENCE [LARGE SCALE GENOMIC DNA]</scope>
    <source>
        <strain evidence="5 6">ATCC BAA-1881</strain>
    </source>
</reference>
<dbReference type="Gene3D" id="3.30.300.30">
    <property type="match status" value="1"/>
</dbReference>
<dbReference type="SUPFAM" id="SSF52777">
    <property type="entry name" value="CoA-dependent acyltransferases"/>
    <property type="match status" value="2"/>
</dbReference>
<feature type="domain" description="Carrier" evidence="4">
    <location>
        <begin position="1019"/>
        <end position="1094"/>
    </location>
</feature>
<dbReference type="CDD" id="cd19531">
    <property type="entry name" value="LCL_NRPS-like"/>
    <property type="match status" value="1"/>
</dbReference>
<sequence length="1122" mass="127408">MSIKDELAKKRANLNEKQAALLTRRLHGTSHPQEARYAGIPIRPKGEAIPASFAQQRLWFLLQLEADSATYNEFTAMRIKGQLDIAALKKTLGEIQHRHEILRTSLVAKDRQVQQVIHARADLCLREVDLCDLPETLQTAQLEQLITTEIRTPFDLTKSPLWRVALFKLSETEHYFLLIMHHTICDAWTLQLFLDELLTIYPALQSGQHSPLPIPDIQYADYAFWQQQTLTDSKIEQQLSYWKQLLDGPLPTLDLPTDRPRSAIRSNRGKRTYFTYPLELYRRLQRFNREEHVTLFMTLFAAFSILLSQYTRQDDIIIGTSVAGRTRPELEKLAGLFTNTLPLRTILDSQCSFREVVRDTRTMVLEAFSHQDVPFEKIVAELCPERNLSHNPLFQVMFLLQNGPVARKDPPGLTFIPQGLDNQTAKFDLELDIQETPQGLMGYMEYSTDLFDERTIRQIVGHYQHLLQQITEYPDLSLSRLSLLSAEEKHILTTRNRTETAYPADRCYHALFEEQVRRTPEALAIRDGDVHLTYQELNQRAEHLARFLRQAGVGPDRLVTLIAERGWKLLTAILAIFKAGGAYLPLEPSYPGERLAYILQQSASQLVLTTSEQLPSLQQYAVPIHNIDALLQQAPPPSSSQPQSEPKQLAYVIYTSGSTGRPKGVMIEQRAMINHLFAKIRDLELKPTDRVAQTASQCFDISVWQMLAPLLVGASVEIFSDEVTHNPVELFRQIAQQRITILEIVPALLHTALRFIDPSLDLSALRWLILTGEALAPDLVRHWFARYPSLPMLNAYGPTECADDVTHYPITAPLHEQRTVTPIGAPVANTRLYILNQAGELVPDGIIGELYIGGDGVGRGYLNSPGQTAEAFLPDPFSIRGGERLYKTGDLARWLPDGTLEYYGRVDTQVKIRGYRIEPGEIEAVLHQHPVVRQCVVLAQEDPSGQQQLVAFITCEKHLVAPEPTEFSHFLQGRLPDYMVPSFFSILPTIPLNKNGKIDRHALLALSRETPLPQEQIEQPRTPLEEVIQLIWCEVLEKEQIARNKSFFELGGHSLLAAQAMARIGEIFELDFPLRWLFEAPTIAGLAQTMLQDSTRRKRIEKTAEIVLQVLNMPDEAFSDDV</sequence>
<dbReference type="InterPro" id="IPR000873">
    <property type="entry name" value="AMP-dep_synth/lig_dom"/>
</dbReference>
<evidence type="ECO:0000259" key="4">
    <source>
        <dbReference type="PROSITE" id="PS50075"/>
    </source>
</evidence>
<dbReference type="Proteomes" id="UP000248806">
    <property type="component" value="Unassembled WGS sequence"/>
</dbReference>
<dbReference type="GO" id="GO:0047527">
    <property type="term" value="F:2,3-dihydroxybenzoate-serine ligase activity"/>
    <property type="evidence" value="ECO:0007669"/>
    <property type="project" value="TreeGrafter"/>
</dbReference>
<dbReference type="InterPro" id="IPR001242">
    <property type="entry name" value="Condensation_dom"/>
</dbReference>
<dbReference type="Pfam" id="PF13193">
    <property type="entry name" value="AMP-binding_C"/>
    <property type="match status" value="1"/>
</dbReference>
<dbReference type="FunFam" id="3.40.50.12780:FF:000012">
    <property type="entry name" value="Non-ribosomal peptide synthetase"/>
    <property type="match status" value="1"/>
</dbReference>
<evidence type="ECO:0000256" key="2">
    <source>
        <dbReference type="ARBA" id="ARBA00022450"/>
    </source>
</evidence>
<evidence type="ECO:0000313" key="6">
    <source>
        <dbReference type="Proteomes" id="UP000248806"/>
    </source>
</evidence>
<comment type="caution">
    <text evidence="5">The sequence shown here is derived from an EMBL/GenBank/DDBJ whole genome shotgun (WGS) entry which is preliminary data.</text>
</comment>
<dbReference type="PROSITE" id="PS50075">
    <property type="entry name" value="CARRIER"/>
    <property type="match status" value="1"/>
</dbReference>
<keyword evidence="3" id="KW-0597">Phosphoprotein</keyword>
<dbReference type="InterPro" id="IPR025110">
    <property type="entry name" value="AMP-bd_C"/>
</dbReference>
<dbReference type="PANTHER" id="PTHR45527:SF1">
    <property type="entry name" value="FATTY ACID SYNTHASE"/>
    <property type="match status" value="1"/>
</dbReference>
<organism evidence="5 6">
    <name type="scientific">Thermosporothrix hazakensis</name>
    <dbReference type="NCBI Taxonomy" id="644383"/>
    <lineage>
        <taxon>Bacteria</taxon>
        <taxon>Bacillati</taxon>
        <taxon>Chloroflexota</taxon>
        <taxon>Ktedonobacteria</taxon>
        <taxon>Ktedonobacterales</taxon>
        <taxon>Thermosporotrichaceae</taxon>
        <taxon>Thermosporothrix</taxon>
    </lineage>
</organism>
<accession>A0A326U5Q1</accession>
<evidence type="ECO:0000256" key="3">
    <source>
        <dbReference type="ARBA" id="ARBA00022553"/>
    </source>
</evidence>
<dbReference type="FunFam" id="2.30.38.10:FF:000001">
    <property type="entry name" value="Non-ribosomal peptide synthetase PvdI"/>
    <property type="match status" value="1"/>
</dbReference>
<dbReference type="AlphaFoldDB" id="A0A326U5Q1"/>
<dbReference type="OrthoDB" id="3671989at2"/>
<dbReference type="InterPro" id="IPR036736">
    <property type="entry name" value="ACP-like_sf"/>
</dbReference>
<dbReference type="Pfam" id="PF00501">
    <property type="entry name" value="AMP-binding"/>
    <property type="match status" value="1"/>
</dbReference>
<dbReference type="GO" id="GO:0005829">
    <property type="term" value="C:cytosol"/>
    <property type="evidence" value="ECO:0007669"/>
    <property type="project" value="TreeGrafter"/>
</dbReference>
<dbReference type="Pfam" id="PF00550">
    <property type="entry name" value="PP-binding"/>
    <property type="match status" value="1"/>
</dbReference>
<dbReference type="InterPro" id="IPR009081">
    <property type="entry name" value="PP-bd_ACP"/>
</dbReference>
<keyword evidence="2" id="KW-0596">Phosphopantetheine</keyword>
<dbReference type="PROSITE" id="PS00455">
    <property type="entry name" value="AMP_BINDING"/>
    <property type="match status" value="1"/>
</dbReference>
<name>A0A326U5Q1_THEHA</name>
<dbReference type="GO" id="GO:0009366">
    <property type="term" value="C:enterobactin synthetase complex"/>
    <property type="evidence" value="ECO:0007669"/>
    <property type="project" value="TreeGrafter"/>
</dbReference>
<evidence type="ECO:0000256" key="1">
    <source>
        <dbReference type="ARBA" id="ARBA00001957"/>
    </source>
</evidence>
<dbReference type="FunFam" id="3.40.50.980:FF:000001">
    <property type="entry name" value="Non-ribosomal peptide synthetase"/>
    <property type="match status" value="1"/>
</dbReference>
<dbReference type="InterPro" id="IPR010071">
    <property type="entry name" value="AA_adenyl_dom"/>
</dbReference>
<dbReference type="GO" id="GO:0043041">
    <property type="term" value="P:amino acid activation for nonribosomal peptide biosynthetic process"/>
    <property type="evidence" value="ECO:0007669"/>
    <property type="project" value="TreeGrafter"/>
</dbReference>
<dbReference type="SUPFAM" id="SSF47336">
    <property type="entry name" value="ACP-like"/>
    <property type="match status" value="1"/>
</dbReference>
<dbReference type="GO" id="GO:0009239">
    <property type="term" value="P:enterobactin biosynthetic process"/>
    <property type="evidence" value="ECO:0007669"/>
    <property type="project" value="TreeGrafter"/>
</dbReference>
<gene>
    <name evidence="5" type="ORF">EI42_03710</name>
</gene>